<dbReference type="RefSeq" id="WP_163492634.1">
    <property type="nucleotide sequence ID" value="NZ_JACVEL010000009.1"/>
</dbReference>
<accession>A0A8J6P7L8</accession>
<proteinExistence type="predicted"/>
<evidence type="ECO:0000313" key="2">
    <source>
        <dbReference type="Proteomes" id="UP000652681"/>
    </source>
</evidence>
<dbReference type="AlphaFoldDB" id="A0A8J6P7L8"/>
<protein>
    <submittedName>
        <fullName evidence="1">Uncharacterized protein</fullName>
    </submittedName>
</protein>
<comment type="caution">
    <text evidence="1">The sequence shown here is derived from an EMBL/GenBank/DDBJ whole genome shotgun (WGS) entry which is preliminary data.</text>
</comment>
<dbReference type="EMBL" id="JACVEL010000009">
    <property type="protein sequence ID" value="MBC9813292.1"/>
    <property type="molecule type" value="Genomic_DNA"/>
</dbReference>
<keyword evidence="2" id="KW-1185">Reference proteome</keyword>
<organism evidence="1 2">
    <name type="scientific">Taishania pollutisoli</name>
    <dbReference type="NCBI Taxonomy" id="2766479"/>
    <lineage>
        <taxon>Bacteria</taxon>
        <taxon>Pseudomonadati</taxon>
        <taxon>Bacteroidota</taxon>
        <taxon>Flavobacteriia</taxon>
        <taxon>Flavobacteriales</taxon>
        <taxon>Crocinitomicaceae</taxon>
        <taxon>Taishania</taxon>
    </lineage>
</organism>
<evidence type="ECO:0000313" key="1">
    <source>
        <dbReference type="EMBL" id="MBC9813292.1"/>
    </source>
</evidence>
<dbReference type="Proteomes" id="UP000652681">
    <property type="component" value="Unassembled WGS sequence"/>
</dbReference>
<gene>
    <name evidence="1" type="ORF">H9Y05_12510</name>
</gene>
<name>A0A8J6P7L8_9FLAO</name>
<sequence>MKPSIELYKLIKSLTKSEKRFFKLSSALQSGDKNYVKIFDFIDAQKEYDEEALKEAFRNETFIRHLSSEKNHLYKLILKSLRSYYSEESSSSILKQEIKNIEILYNKALYRECEKFIVRAKKIAQDTEKFYYWNEIISWEKKLKEEGVQEGIDDEGLATLIKEEEEVIDKLRNLAEYQVIYSKINHIFRSGGFIRSEKEEQEVAEIANYHLIKGKNTAISTRASSMCYYIKGLCAATNRNFSDSYLFFNKTREILDKNPIVKTDLSTRYVQTITHLLRCYIDGKQFDQAKQLIHELRGLSGTKGFNTINTEIRILSNAYLMELLLLQRQGKFQESVELIPKIDDFIAEYEEVLSKEQCILFIYYKSVSYFAIGEYKKTLTFINEVLNDNEQNIRQDIYSFARIFNLVLHFELGNYDFTEYVIKSVNRYLSKHGRDYATETLLIRNIRKLSKNILPEEQQQIFRNLQEELSEAFKDHHEQVILEYFNLTAWVESKLNKRSYTEEVVRLLKTD</sequence>
<reference evidence="1" key="1">
    <citation type="submission" date="2020-09" db="EMBL/GenBank/DDBJ databases">
        <title>Taishania pollutisoli gen. nov., sp. nov., Isolated from Tetrabromobisphenol A-Contaminated Soil.</title>
        <authorList>
            <person name="Chen Q."/>
        </authorList>
    </citation>
    <scope>NUCLEOTIDE SEQUENCE</scope>
    <source>
        <strain evidence="1">CZZ-1</strain>
    </source>
</reference>